<dbReference type="EMBL" id="JAJSBI010000013">
    <property type="protein sequence ID" value="MCD9876852.1"/>
    <property type="molecule type" value="Genomic_DNA"/>
</dbReference>
<reference evidence="2" key="1">
    <citation type="submission" date="2021-12" db="EMBL/GenBank/DDBJ databases">
        <authorList>
            <person name="Lee J.-H."/>
            <person name="Kim S.-B."/>
        </authorList>
    </citation>
    <scope>NUCLEOTIDE SEQUENCE</scope>
    <source>
        <strain evidence="2">NR30</strain>
    </source>
</reference>
<proteinExistence type="predicted"/>
<accession>A0A9Q3Z9S5</accession>
<evidence type="ECO:0000313" key="3">
    <source>
        <dbReference type="Proteomes" id="UP001108029"/>
    </source>
</evidence>
<dbReference type="AlphaFoldDB" id="A0A9Q3Z9S5"/>
<keyword evidence="3" id="KW-1185">Reference proteome</keyword>
<protein>
    <submittedName>
        <fullName evidence="2">Uncharacterized protein</fullName>
    </submittedName>
</protein>
<dbReference type="RefSeq" id="WP_232651003.1">
    <property type="nucleotide sequence ID" value="NZ_JAJSBI010000013.1"/>
</dbReference>
<dbReference type="Proteomes" id="UP001108029">
    <property type="component" value="Unassembled WGS sequence"/>
</dbReference>
<keyword evidence="1" id="KW-0732">Signal</keyword>
<evidence type="ECO:0000256" key="1">
    <source>
        <dbReference type="SAM" id="SignalP"/>
    </source>
</evidence>
<sequence length="72" mass="7490">MYGSVLRHLGLSAVVSSALAAAIAVSGLTSPSAASPVVRLRPERAAPPTTTPRMTLISSVKIRLEFDGKPFN</sequence>
<evidence type="ECO:0000313" key="2">
    <source>
        <dbReference type="EMBL" id="MCD9876852.1"/>
    </source>
</evidence>
<comment type="caution">
    <text evidence="2">The sequence shown here is derived from an EMBL/GenBank/DDBJ whole genome shotgun (WGS) entry which is preliminary data.</text>
</comment>
<organism evidence="2 3">
    <name type="scientific">Streptomyces guryensis</name>
    <dbReference type="NCBI Taxonomy" id="2886947"/>
    <lineage>
        <taxon>Bacteria</taxon>
        <taxon>Bacillati</taxon>
        <taxon>Actinomycetota</taxon>
        <taxon>Actinomycetes</taxon>
        <taxon>Kitasatosporales</taxon>
        <taxon>Streptomycetaceae</taxon>
        <taxon>Streptomyces</taxon>
    </lineage>
</organism>
<name>A0A9Q3Z9S5_9ACTN</name>
<feature type="chain" id="PRO_5040233649" evidence="1">
    <location>
        <begin position="21"/>
        <end position="72"/>
    </location>
</feature>
<gene>
    <name evidence="2" type="ORF">LJ657_25070</name>
</gene>
<feature type="signal peptide" evidence="1">
    <location>
        <begin position="1"/>
        <end position="20"/>
    </location>
</feature>